<dbReference type="InterPro" id="IPR017853">
    <property type="entry name" value="GH"/>
</dbReference>
<name>A0A1U7JKD8_9HYPH</name>
<dbReference type="Pfam" id="PF01055">
    <property type="entry name" value="Glyco_hydro_31_2nd"/>
    <property type="match status" value="1"/>
</dbReference>
<dbReference type="AlphaFoldDB" id="A0A1U7JKD8"/>
<dbReference type="PANTHER" id="PTHR22762">
    <property type="entry name" value="ALPHA-GLUCOSIDASE"/>
    <property type="match status" value="1"/>
</dbReference>
<organism evidence="7 8">
    <name type="scientific">Pseudovibrio exalbescens</name>
    <dbReference type="NCBI Taxonomy" id="197461"/>
    <lineage>
        <taxon>Bacteria</taxon>
        <taxon>Pseudomonadati</taxon>
        <taxon>Pseudomonadota</taxon>
        <taxon>Alphaproteobacteria</taxon>
        <taxon>Hyphomicrobiales</taxon>
        <taxon>Stappiaceae</taxon>
        <taxon>Pseudovibrio</taxon>
    </lineage>
</organism>
<dbReference type="Gene3D" id="2.60.40.1180">
    <property type="entry name" value="Golgi alpha-mannosidase II"/>
    <property type="match status" value="2"/>
</dbReference>
<keyword evidence="2" id="KW-0378">Hydrolase</keyword>
<feature type="domain" description="Glycosyl hydrolase family 31 C-terminal" evidence="6">
    <location>
        <begin position="594"/>
        <end position="681"/>
    </location>
</feature>
<evidence type="ECO:0000259" key="5">
    <source>
        <dbReference type="Pfam" id="PF17137"/>
    </source>
</evidence>
<dbReference type="PANTHER" id="PTHR22762:SF165">
    <property type="entry name" value="PUTATIVE (AFU_ORTHOLOGUE AFUA_1G06560)-RELATED"/>
    <property type="match status" value="1"/>
</dbReference>
<dbReference type="InterPro" id="IPR000322">
    <property type="entry name" value="Glyco_hydro_31_TIM"/>
</dbReference>
<dbReference type="Pfam" id="PF13802">
    <property type="entry name" value="Gal_mutarotas_2"/>
    <property type="match status" value="1"/>
</dbReference>
<dbReference type="InterPro" id="IPR048395">
    <property type="entry name" value="Glyco_hydro_31_C"/>
</dbReference>
<feature type="domain" description="Glycoside hydrolase family 31 TIM barrel" evidence="3">
    <location>
        <begin position="257"/>
        <end position="586"/>
    </location>
</feature>
<evidence type="ECO:0000259" key="4">
    <source>
        <dbReference type="Pfam" id="PF13802"/>
    </source>
</evidence>
<dbReference type="GO" id="GO:0004553">
    <property type="term" value="F:hydrolase activity, hydrolyzing O-glycosyl compounds"/>
    <property type="evidence" value="ECO:0007669"/>
    <property type="project" value="InterPro"/>
</dbReference>
<dbReference type="GO" id="GO:0030246">
    <property type="term" value="F:carbohydrate binding"/>
    <property type="evidence" value="ECO:0007669"/>
    <property type="project" value="InterPro"/>
</dbReference>
<dbReference type="InterPro" id="IPR011013">
    <property type="entry name" value="Gal_mutarotase_sf_dom"/>
</dbReference>
<dbReference type="CDD" id="cd06599">
    <property type="entry name" value="GH31_glycosidase_Aec37"/>
    <property type="match status" value="1"/>
</dbReference>
<feature type="domain" description="DUF5110" evidence="5">
    <location>
        <begin position="698"/>
        <end position="763"/>
    </location>
</feature>
<dbReference type="SUPFAM" id="SSF51011">
    <property type="entry name" value="Glycosyl hydrolase domain"/>
    <property type="match status" value="1"/>
</dbReference>
<evidence type="ECO:0000313" key="7">
    <source>
        <dbReference type="EMBL" id="OKL45158.1"/>
    </source>
</evidence>
<dbReference type="InterPro" id="IPR033403">
    <property type="entry name" value="DUF5110"/>
</dbReference>
<dbReference type="Gene3D" id="3.20.20.80">
    <property type="entry name" value="Glycosidases"/>
    <property type="match status" value="1"/>
</dbReference>
<dbReference type="CDD" id="cd14752">
    <property type="entry name" value="GH31_N"/>
    <property type="match status" value="1"/>
</dbReference>
<dbReference type="EMBL" id="LVVZ01000007">
    <property type="protein sequence ID" value="OKL45158.1"/>
    <property type="molecule type" value="Genomic_DNA"/>
</dbReference>
<dbReference type="Gene3D" id="2.60.40.1760">
    <property type="entry name" value="glycosyl hydrolase (family 31)"/>
    <property type="match status" value="1"/>
</dbReference>
<proteinExistence type="inferred from homology"/>
<evidence type="ECO:0000313" key="8">
    <source>
        <dbReference type="Proteomes" id="UP000185783"/>
    </source>
</evidence>
<dbReference type="InterPro" id="IPR025887">
    <property type="entry name" value="Glyco_hydro_31_N_dom"/>
</dbReference>
<keyword evidence="2" id="KW-0326">Glycosidase</keyword>
<evidence type="ECO:0000259" key="3">
    <source>
        <dbReference type="Pfam" id="PF01055"/>
    </source>
</evidence>
<dbReference type="STRING" id="197461.A3843_05260"/>
<dbReference type="GO" id="GO:0005975">
    <property type="term" value="P:carbohydrate metabolic process"/>
    <property type="evidence" value="ECO:0007669"/>
    <property type="project" value="InterPro"/>
</dbReference>
<dbReference type="SUPFAM" id="SSF74650">
    <property type="entry name" value="Galactose mutarotase-like"/>
    <property type="match status" value="1"/>
</dbReference>
<keyword evidence="8" id="KW-1185">Reference proteome</keyword>
<dbReference type="SUPFAM" id="SSF51445">
    <property type="entry name" value="(Trans)glycosidases"/>
    <property type="match status" value="1"/>
</dbReference>
<evidence type="ECO:0000256" key="1">
    <source>
        <dbReference type="ARBA" id="ARBA00007806"/>
    </source>
</evidence>
<dbReference type="Pfam" id="PF17137">
    <property type="entry name" value="DUF5110"/>
    <property type="match status" value="1"/>
</dbReference>
<comment type="caution">
    <text evidence="7">The sequence shown here is derived from an EMBL/GenBank/DDBJ whole genome shotgun (WGS) entry which is preliminary data.</text>
</comment>
<dbReference type="Proteomes" id="UP000185783">
    <property type="component" value="Unassembled WGS sequence"/>
</dbReference>
<reference evidence="7 8" key="1">
    <citation type="submission" date="2016-03" db="EMBL/GenBank/DDBJ databases">
        <title>Genome sequence of Nesiotobacter sp. nov., a moderately halophilic alphaproteobacterium isolated from the Yellow Sea, China.</title>
        <authorList>
            <person name="Zhang G."/>
            <person name="Zhang R."/>
        </authorList>
    </citation>
    <scope>NUCLEOTIDE SEQUENCE [LARGE SCALE GENOMIC DNA]</scope>
    <source>
        <strain evidence="7 8">WB1-6</strain>
    </source>
</reference>
<dbReference type="Pfam" id="PF21365">
    <property type="entry name" value="Glyco_hydro_31_3rd"/>
    <property type="match status" value="1"/>
</dbReference>
<comment type="similarity">
    <text evidence="1 2">Belongs to the glycosyl hydrolase 31 family.</text>
</comment>
<gene>
    <name evidence="7" type="ORF">A3843_05260</name>
</gene>
<dbReference type="RefSeq" id="WP_036489377.1">
    <property type="nucleotide sequence ID" value="NZ_LVVZ01000007.1"/>
</dbReference>
<dbReference type="InterPro" id="IPR013780">
    <property type="entry name" value="Glyco_hydro_b"/>
</dbReference>
<protein>
    <submittedName>
        <fullName evidence="7">Alpha-glucosidase</fullName>
    </submittedName>
</protein>
<evidence type="ECO:0000259" key="6">
    <source>
        <dbReference type="Pfam" id="PF21365"/>
    </source>
</evidence>
<evidence type="ECO:0000256" key="2">
    <source>
        <dbReference type="RuleBase" id="RU361185"/>
    </source>
</evidence>
<accession>A0A1U7JKD8</accession>
<feature type="domain" description="Glycoside hydrolase family 31 N-terminal" evidence="4">
    <location>
        <begin position="26"/>
        <end position="210"/>
    </location>
</feature>
<sequence length="835" mass="95308">MITAKKLLDVKRAPEHVDLITDGPTVRLVFLTDDIIRIRASFDGTFEEASYVLTMTAWDDHLDDFLKDERTRVTPITPNVEERKKRYIFSTGTVNMSITKDPFGIEITDKEGNLLHKDLKEKSFAKDHLGRVYHYVEREIDDRYYGFVETSGCLDKHGRRVRMAPKDALGYDAESQNCLYKHIPFYIKLKGANRQAVGLFYHNLWQSEFDMGGEHSNYWHHYSYWTADGGDIDLFFINGPDLASVVKRYTDLTGKTVMPPKYSLGYLGSTMYYSELPENCDDEIIGFIDKNFEEGIPVDGFQLSSGYTVGADGLRYFFTWNTKRFPDPAGFFARMKEKGVMVSPNIKPGILCTHPYYDEFKNGDAFIKTQDGSDTYVDRWWGGPGSFLDFTNEKGREIWKQMIVKNLTCYGTSSIWNDNCEYDLSDHLAQVDGDGKPRPVGEVKAILPNLMSRMSHVAVAETTPNERPYVICRSGGPGIQRYAQTWAGDNPSQWKTLKYNIATILGMGLSGVANQGSDVGGFQGPSPEAELLVRWVQNGIFMPRFSIHSCNTNNTVTEPWMYEQYTGTIREAIQLRYQLVPYLYSLMYEAHDVGSPIMRPLVYEFQQDGTIDNEGVQFMFGPSIMVANVVEKGVNRHKVYLPEGSDWYDWSTRKRYKGGQEIELDVDMNSIPMFLRDNAIVPTTTGLFSIAKEEIEHLNLIIAPRRDNTSTLYEDDGKTNEFKSGTYLKTHVELTAGDQTILNFRKEGTYQSAIKEIVLEVINEEKGAFWVTVNGNRIQQFLDRKKWADADTGWIYDATTSAVKIKYPNIIDDYEVVVSFEDFDLIGMTIEDEDD</sequence>